<dbReference type="PANTHER" id="PTHR13200">
    <property type="entry name" value="EEF1A LYSINE METHYLTRANSFERASE 1"/>
    <property type="match status" value="1"/>
</dbReference>
<dbReference type="Proteomes" id="UP000310200">
    <property type="component" value="Unassembled WGS sequence"/>
</dbReference>
<dbReference type="EC" id="2.1.1.-" evidence="5"/>
<evidence type="ECO:0000256" key="3">
    <source>
        <dbReference type="ARBA" id="ARBA00022603"/>
    </source>
</evidence>
<protein>
    <recommendedName>
        <fullName evidence="5">Protein-lysine N-methyltransferase DBV15_08946</fullName>
        <ecNumber evidence="5">2.1.1.-</ecNumber>
    </recommendedName>
</protein>
<proteinExistence type="inferred from homology"/>
<accession>A0A4S2JAH7</accession>
<dbReference type="GO" id="GO:0003676">
    <property type="term" value="F:nucleic acid binding"/>
    <property type="evidence" value="ECO:0007669"/>
    <property type="project" value="InterPro"/>
</dbReference>
<dbReference type="InterPro" id="IPR002052">
    <property type="entry name" value="DNA_methylase_N6_adenine_CS"/>
</dbReference>
<keyword evidence="2 5" id="KW-0963">Cytoplasm</keyword>
<sequence length="219" mass="25332">MTTMSDSDDDQPQLSSSTLAALQEFLKEKEERENLLKRISEEDRILPDTPFDEDWQLSQFWYNDDTIETFVRGALNSTPAKGKIALVSCPTLYSKLKKECGERQVTLFEYDSRFKIFGKDFIQYDYKFPLDVPRDMSSQFDLVIADPPFLSEECLTKTAVTVKFLTKKNIVLCTGAVMAELAERLLDVRKCDFIPGHKNNLANEFYCYSNFDFDKTLKE</sequence>
<dbReference type="PANTHER" id="PTHR13200:SF0">
    <property type="entry name" value="EEF1A LYSINE METHYLTRANSFERASE 1"/>
    <property type="match status" value="1"/>
</dbReference>
<evidence type="ECO:0000313" key="6">
    <source>
        <dbReference type="EMBL" id="TGZ32263.1"/>
    </source>
</evidence>
<dbReference type="STRING" id="300112.A0A4S2JAH7"/>
<comment type="function">
    <text evidence="5">S-adenosyl-L-methionine-dependent protein-lysine N-methyltransferase that methylates elongation factor 1-alpha.</text>
</comment>
<keyword evidence="3 5" id="KW-0489">Methyltransferase</keyword>
<reference evidence="6 7" key="1">
    <citation type="journal article" date="2019" name="Philos. Trans. R. Soc. Lond., B, Biol. Sci.">
        <title>Ant behaviour and brain gene expression of defending hosts depend on the ecological success of the intruding social parasite.</title>
        <authorList>
            <person name="Kaur R."/>
            <person name="Stoldt M."/>
            <person name="Jongepier E."/>
            <person name="Feldmeyer B."/>
            <person name="Menzel F."/>
            <person name="Bornberg-Bauer E."/>
            <person name="Foitzik S."/>
        </authorList>
    </citation>
    <scope>NUCLEOTIDE SEQUENCE [LARGE SCALE GENOMIC DNA]</scope>
    <source>
        <tissue evidence="6">Whole body</tissue>
    </source>
</reference>
<dbReference type="GO" id="GO:0005737">
    <property type="term" value="C:cytoplasm"/>
    <property type="evidence" value="ECO:0007669"/>
    <property type="project" value="UniProtKB-SubCell"/>
</dbReference>
<evidence type="ECO:0000256" key="5">
    <source>
        <dbReference type="HAMAP-Rule" id="MF_03187"/>
    </source>
</evidence>
<dbReference type="AlphaFoldDB" id="A0A4S2JAH7"/>
<dbReference type="GO" id="GO:0032259">
    <property type="term" value="P:methylation"/>
    <property type="evidence" value="ECO:0007669"/>
    <property type="project" value="UniProtKB-KW"/>
</dbReference>
<keyword evidence="7" id="KW-1185">Reference proteome</keyword>
<dbReference type="HAMAP" id="MF_03187">
    <property type="entry name" value="Methyltr_EFM5"/>
    <property type="match status" value="1"/>
</dbReference>
<evidence type="ECO:0000313" key="7">
    <source>
        <dbReference type="Proteomes" id="UP000310200"/>
    </source>
</evidence>
<dbReference type="InterPro" id="IPR019369">
    <property type="entry name" value="Efm5/EEF1AKMT1"/>
</dbReference>
<gene>
    <name evidence="6" type="ORF">DBV15_08946</name>
</gene>
<evidence type="ECO:0000256" key="2">
    <source>
        <dbReference type="ARBA" id="ARBA00022490"/>
    </source>
</evidence>
<dbReference type="GO" id="GO:0016279">
    <property type="term" value="F:protein-lysine N-methyltransferase activity"/>
    <property type="evidence" value="ECO:0007669"/>
    <property type="project" value="UniProtKB-UniRule"/>
</dbReference>
<comment type="caution">
    <text evidence="6">The sequence shown here is derived from an EMBL/GenBank/DDBJ whole genome shotgun (WGS) entry which is preliminary data.</text>
</comment>
<organism evidence="6 7">
    <name type="scientific">Temnothorax longispinosus</name>
    <dbReference type="NCBI Taxonomy" id="300112"/>
    <lineage>
        <taxon>Eukaryota</taxon>
        <taxon>Metazoa</taxon>
        <taxon>Ecdysozoa</taxon>
        <taxon>Arthropoda</taxon>
        <taxon>Hexapoda</taxon>
        <taxon>Insecta</taxon>
        <taxon>Pterygota</taxon>
        <taxon>Neoptera</taxon>
        <taxon>Endopterygota</taxon>
        <taxon>Hymenoptera</taxon>
        <taxon>Apocrita</taxon>
        <taxon>Aculeata</taxon>
        <taxon>Formicoidea</taxon>
        <taxon>Formicidae</taxon>
        <taxon>Myrmicinae</taxon>
        <taxon>Temnothorax</taxon>
    </lineage>
</organism>
<evidence type="ECO:0000256" key="4">
    <source>
        <dbReference type="ARBA" id="ARBA00022679"/>
    </source>
</evidence>
<evidence type="ECO:0000256" key="1">
    <source>
        <dbReference type="ARBA" id="ARBA00004496"/>
    </source>
</evidence>
<comment type="subcellular location">
    <subcellularLocation>
        <location evidence="1 5">Cytoplasm</location>
    </subcellularLocation>
</comment>
<dbReference type="EMBL" id="QBLH01003907">
    <property type="protein sequence ID" value="TGZ32263.1"/>
    <property type="molecule type" value="Genomic_DNA"/>
</dbReference>
<dbReference type="InterPro" id="IPR041370">
    <property type="entry name" value="Mlase_EEF1AKMT1/ZCCHC4"/>
</dbReference>
<keyword evidence="4 5" id="KW-0808">Transferase</keyword>
<dbReference type="PROSITE" id="PS00092">
    <property type="entry name" value="N6_MTASE"/>
    <property type="match status" value="1"/>
</dbReference>
<comment type="similarity">
    <text evidence="5">Belongs to the class I-like SAM-binding methyltransferase superfamily. EFM5 family.</text>
</comment>
<dbReference type="Pfam" id="PF10237">
    <property type="entry name" value="N6-adenineMlase"/>
    <property type="match status" value="1"/>
</dbReference>
<name>A0A4S2JAH7_9HYME</name>